<dbReference type="InterPro" id="IPR011765">
    <property type="entry name" value="Pept_M16_N"/>
</dbReference>
<dbReference type="PANTHER" id="PTHR11851:SF224">
    <property type="entry name" value="PROCESSING PROTEASE"/>
    <property type="match status" value="1"/>
</dbReference>
<dbReference type="PANTHER" id="PTHR11851">
    <property type="entry name" value="METALLOPROTEASE"/>
    <property type="match status" value="1"/>
</dbReference>
<dbReference type="GO" id="GO:0008233">
    <property type="term" value="F:peptidase activity"/>
    <property type="evidence" value="ECO:0007669"/>
    <property type="project" value="UniProtKB-KW"/>
</dbReference>
<dbReference type="Pfam" id="PF05193">
    <property type="entry name" value="Peptidase_M16_C"/>
    <property type="match status" value="2"/>
</dbReference>
<dbReference type="GO" id="GO:0006508">
    <property type="term" value="P:proteolysis"/>
    <property type="evidence" value="ECO:0007669"/>
    <property type="project" value="UniProtKB-KW"/>
</dbReference>
<gene>
    <name evidence="3" type="ORF">DFQ05_0279</name>
</gene>
<evidence type="ECO:0000313" key="3">
    <source>
        <dbReference type="EMBL" id="TCK68769.1"/>
    </source>
</evidence>
<dbReference type="Proteomes" id="UP000295714">
    <property type="component" value="Unassembled WGS sequence"/>
</dbReference>
<keyword evidence="4" id="KW-1185">Reference proteome</keyword>
<dbReference type="InterPro" id="IPR050361">
    <property type="entry name" value="MPP/UQCRC_Complex"/>
</dbReference>
<reference evidence="3 4" key="1">
    <citation type="journal article" date="2015" name="Stand. Genomic Sci.">
        <title>Genomic Encyclopedia of Bacterial and Archaeal Type Strains, Phase III: the genomes of soil and plant-associated and newly described type strains.</title>
        <authorList>
            <person name="Whitman W.B."/>
            <person name="Woyke T."/>
            <person name="Klenk H.P."/>
            <person name="Zhou Y."/>
            <person name="Lilburn T.G."/>
            <person name="Beck B.J."/>
            <person name="De Vos P."/>
            <person name="Vandamme P."/>
            <person name="Eisen J.A."/>
            <person name="Garrity G."/>
            <person name="Hugenholtz P."/>
            <person name="Kyrpides N.C."/>
        </authorList>
    </citation>
    <scope>NUCLEOTIDE SEQUENCE [LARGE SCALE GENOMIC DNA]</scope>
    <source>
        <strain evidence="3 4">CECT 8445</strain>
    </source>
</reference>
<dbReference type="RefSeq" id="WP_132702811.1">
    <property type="nucleotide sequence ID" value="NZ_SMGI01000001.1"/>
</dbReference>
<dbReference type="PROSITE" id="PS51257">
    <property type="entry name" value="PROKAR_LIPOPROTEIN"/>
    <property type="match status" value="1"/>
</dbReference>
<comment type="caution">
    <text evidence="3">The sequence shown here is derived from an EMBL/GenBank/DDBJ whole genome shotgun (WGS) entry which is preliminary data.</text>
</comment>
<feature type="domain" description="Peptidase M16 C-terminal" evidence="2">
    <location>
        <begin position="677"/>
        <end position="850"/>
    </location>
</feature>
<dbReference type="InterPro" id="IPR011249">
    <property type="entry name" value="Metalloenz_LuxS/M16"/>
</dbReference>
<dbReference type="Pfam" id="PF00675">
    <property type="entry name" value="Peptidase_M16"/>
    <property type="match status" value="2"/>
</dbReference>
<evidence type="ECO:0000259" key="2">
    <source>
        <dbReference type="Pfam" id="PF05193"/>
    </source>
</evidence>
<sequence length="948" mass="105531">MKYIKSFCLSLLVGLVIISCKESNTEESSSELKVDYETFELDNGLKVLFHIDRSDPVVAVSLTAHVGSAREKEGRTGFAHLFEHLLFLESENLGKGGLDKMSARIGGSGANGSTSRDRTNYLQTVPKDALEKMIWAEADKLGYFINTVTEPVLAKEKQVVKNEKRQSVDNRPYGHNQYVIDKNLYPEGHPYSWQVIGSLEDLQNATLQDVKDFFNRWYVPNNVILTIAGDFDKDQAKAWVKKYFDEIPRGEDIPALAKQSAVLDASKHLYYEDNFARVPRLTMAWPGVHQYHEDSYALSVLTQYLSQGKKAPLNKVLVDEEQLTSFVSMGEYNSEIAGQIQLSVTAFNQVELNDVAKAIEKGFTLFEENGISEEDLNRIKAGQETNFYSGLSSVLGKGAQLTQYEMFAGNASFITKDVENILAVTPEDVMRVYNTYIKDKNYIATSFVPKGQKNLVLANSELAEVVEEQIVEGAEETFDASIAATYEKTPSSFDRSIEPPYGESPEINVPEVWKENLNSGLKVAGIENDEVPLVQFQLKIKGGMLLENTDKIGVSNLMANLLTRGTKNKTPEQLENEIESIGARINAYATEDAVYITGSSLSKHFDATMDLVTEILLEPRWDTKEFELAKQSVKSSIQRQKANPNAIAANEYSKLLYGKDHILANNNQGTETSVEAITIEDLKNYYQTNLTPKLASFNVVGDISKDVVVSNLETINSTWEAKDVTIPTLPEVKAPTKSIVYFYDVPNAKQSQIRFGYPGPKATDNDYYAATVMNYRLGGGGFASQLTQQLREGKGYTYGIRSRFSGDDLTGDFQISSGVRSNVTYESAALIKDILENYAKDFDSTDLEVTKGYTIKSNARAFETLGAKLRMLSNISELGFPDDYAKQREAIVKGLTVEDMKALAGKYLRPDQMIYLVVGDAATQLDKLEQLGFGKPVLLNPTYEALDQ</sequence>
<keyword evidence="3" id="KW-0645">Protease</keyword>
<dbReference type="OrthoDB" id="9811314at2"/>
<protein>
    <submittedName>
        <fullName evidence="3">Zinc protease</fullName>
    </submittedName>
</protein>
<feature type="domain" description="Peptidase M16 N-terminal" evidence="1">
    <location>
        <begin position="524"/>
        <end position="651"/>
    </location>
</feature>
<feature type="domain" description="Peptidase M16 C-terminal" evidence="2">
    <location>
        <begin position="205"/>
        <end position="381"/>
    </location>
</feature>
<dbReference type="EMBL" id="SMGI01000001">
    <property type="protein sequence ID" value="TCK68769.1"/>
    <property type="molecule type" value="Genomic_DNA"/>
</dbReference>
<dbReference type="GO" id="GO:0046872">
    <property type="term" value="F:metal ion binding"/>
    <property type="evidence" value="ECO:0007669"/>
    <property type="project" value="InterPro"/>
</dbReference>
<evidence type="ECO:0000259" key="1">
    <source>
        <dbReference type="Pfam" id="PF00675"/>
    </source>
</evidence>
<feature type="domain" description="Peptidase M16 N-terminal" evidence="1">
    <location>
        <begin position="49"/>
        <end position="140"/>
    </location>
</feature>
<dbReference type="AlphaFoldDB" id="A0A4R1KWL9"/>
<accession>A0A4R1KWL9</accession>
<name>A0A4R1KWL9_9FLAO</name>
<keyword evidence="3" id="KW-0378">Hydrolase</keyword>
<dbReference type="Gene3D" id="3.30.830.10">
    <property type="entry name" value="Metalloenzyme, LuxS/M16 peptidase-like"/>
    <property type="match status" value="4"/>
</dbReference>
<organism evidence="3 4">
    <name type="scientific">Winogradskyella wandonensis</name>
    <dbReference type="NCBI Taxonomy" id="1442586"/>
    <lineage>
        <taxon>Bacteria</taxon>
        <taxon>Pseudomonadati</taxon>
        <taxon>Bacteroidota</taxon>
        <taxon>Flavobacteriia</taxon>
        <taxon>Flavobacteriales</taxon>
        <taxon>Flavobacteriaceae</taxon>
        <taxon>Winogradskyella</taxon>
    </lineage>
</organism>
<dbReference type="SUPFAM" id="SSF63411">
    <property type="entry name" value="LuxS/MPP-like metallohydrolase"/>
    <property type="match status" value="4"/>
</dbReference>
<dbReference type="InterPro" id="IPR007863">
    <property type="entry name" value="Peptidase_M16_C"/>
</dbReference>
<evidence type="ECO:0000313" key="4">
    <source>
        <dbReference type="Proteomes" id="UP000295714"/>
    </source>
</evidence>
<proteinExistence type="predicted"/>